<reference evidence="2" key="1">
    <citation type="submission" date="2023-02" db="EMBL/GenBank/DDBJ databases">
        <title>Genome of toxic invasive species Heracleum sosnowskyi carries increased number of genes despite the absence of recent whole-genome duplications.</title>
        <authorList>
            <person name="Schelkunov M."/>
            <person name="Shtratnikova V."/>
            <person name="Makarenko M."/>
            <person name="Klepikova A."/>
            <person name="Omelchenko D."/>
            <person name="Novikova G."/>
            <person name="Obukhova E."/>
            <person name="Bogdanov V."/>
            <person name="Penin A."/>
            <person name="Logacheva M."/>
        </authorList>
    </citation>
    <scope>NUCLEOTIDE SEQUENCE</scope>
    <source>
        <strain evidence="2">Hsosn_3</strain>
        <tissue evidence="2">Leaf</tissue>
    </source>
</reference>
<proteinExistence type="predicted"/>
<dbReference type="InterPro" id="IPR040256">
    <property type="entry name" value="At4g02000-like"/>
</dbReference>
<dbReference type="PANTHER" id="PTHR31286:SF180">
    <property type="entry name" value="OS10G0362600 PROTEIN"/>
    <property type="match status" value="1"/>
</dbReference>
<feature type="region of interest" description="Disordered" evidence="1">
    <location>
        <begin position="82"/>
        <end position="110"/>
    </location>
</feature>
<evidence type="ECO:0000313" key="2">
    <source>
        <dbReference type="EMBL" id="KAK1384256.1"/>
    </source>
</evidence>
<accession>A0AAD8MT26</accession>
<feature type="region of interest" description="Disordered" evidence="1">
    <location>
        <begin position="122"/>
        <end position="164"/>
    </location>
</feature>
<dbReference type="AlphaFoldDB" id="A0AAD8MT26"/>
<sequence>MTSKLEILPFAKLCVEYKIGDELPTKIEVEVLDPFTEMKHIEEVKVSYPSEPFVCSACKSLGHVIGACPNVLRQWVRKESPPLPSKETVEVKEQEQNEPPKASGDNTKQTNTATMQDTQAAVSEAVDGNGPESTKGENGWTTIMSRKSKLSPTRGSNPNSSTATAIKLPIYSALSKSLNKGKNKKAMRYVGSRSPSH</sequence>
<gene>
    <name evidence="2" type="ORF">POM88_021991</name>
</gene>
<organism evidence="2 3">
    <name type="scientific">Heracleum sosnowskyi</name>
    <dbReference type="NCBI Taxonomy" id="360622"/>
    <lineage>
        <taxon>Eukaryota</taxon>
        <taxon>Viridiplantae</taxon>
        <taxon>Streptophyta</taxon>
        <taxon>Embryophyta</taxon>
        <taxon>Tracheophyta</taxon>
        <taxon>Spermatophyta</taxon>
        <taxon>Magnoliopsida</taxon>
        <taxon>eudicotyledons</taxon>
        <taxon>Gunneridae</taxon>
        <taxon>Pentapetalae</taxon>
        <taxon>asterids</taxon>
        <taxon>campanulids</taxon>
        <taxon>Apiales</taxon>
        <taxon>Apiaceae</taxon>
        <taxon>Apioideae</taxon>
        <taxon>apioid superclade</taxon>
        <taxon>Tordylieae</taxon>
        <taxon>Tordyliinae</taxon>
        <taxon>Heracleum</taxon>
    </lineage>
</organism>
<keyword evidence="3" id="KW-1185">Reference proteome</keyword>
<dbReference type="PANTHER" id="PTHR31286">
    <property type="entry name" value="GLYCINE-RICH CELL WALL STRUCTURAL PROTEIN 1.8-LIKE"/>
    <property type="match status" value="1"/>
</dbReference>
<comment type="caution">
    <text evidence="2">The sequence shown here is derived from an EMBL/GenBank/DDBJ whole genome shotgun (WGS) entry which is preliminary data.</text>
</comment>
<dbReference type="Proteomes" id="UP001237642">
    <property type="component" value="Unassembled WGS sequence"/>
</dbReference>
<reference evidence="2" key="2">
    <citation type="submission" date="2023-05" db="EMBL/GenBank/DDBJ databases">
        <authorList>
            <person name="Schelkunov M.I."/>
        </authorList>
    </citation>
    <scope>NUCLEOTIDE SEQUENCE</scope>
    <source>
        <strain evidence="2">Hsosn_3</strain>
        <tissue evidence="2">Leaf</tissue>
    </source>
</reference>
<evidence type="ECO:0000313" key="3">
    <source>
        <dbReference type="Proteomes" id="UP001237642"/>
    </source>
</evidence>
<evidence type="ECO:0008006" key="4">
    <source>
        <dbReference type="Google" id="ProtNLM"/>
    </source>
</evidence>
<protein>
    <recommendedName>
        <fullName evidence="4">Zinc knuckle CX2CX4HX4C domain-containing protein</fullName>
    </recommendedName>
</protein>
<dbReference type="EMBL" id="JAUIZM010000005">
    <property type="protein sequence ID" value="KAK1384256.1"/>
    <property type="molecule type" value="Genomic_DNA"/>
</dbReference>
<evidence type="ECO:0000256" key="1">
    <source>
        <dbReference type="SAM" id="MobiDB-lite"/>
    </source>
</evidence>
<name>A0AAD8MT26_9APIA</name>
<feature type="compositionally biased region" description="Polar residues" evidence="1">
    <location>
        <begin position="139"/>
        <end position="164"/>
    </location>
</feature>